<comment type="catalytic activity">
    <reaction evidence="4">
        <text>2 GTP = 3',3'-c-di-GMP + 2 diphosphate</text>
        <dbReference type="Rhea" id="RHEA:24898"/>
        <dbReference type="ChEBI" id="CHEBI:33019"/>
        <dbReference type="ChEBI" id="CHEBI:37565"/>
        <dbReference type="ChEBI" id="CHEBI:58805"/>
        <dbReference type="EC" id="2.7.7.65"/>
    </reaction>
</comment>
<dbReference type="NCBIfam" id="TIGR00254">
    <property type="entry name" value="GGDEF"/>
    <property type="match status" value="1"/>
</dbReference>
<evidence type="ECO:0000256" key="4">
    <source>
        <dbReference type="ARBA" id="ARBA00034247"/>
    </source>
</evidence>
<accession>A0A2P4ESH3</accession>
<sequence>MGKHVSSNLKDARHDAEVLIQLTRPYLLAEWDAALDAVVGRDTVARIKQGAGLGLLVSPLSARRLDELFIQLAKGQDRRRQLTFLIGDRWVMLSFDGARPAPDLVQVFLQDVTPLKLDERAEEQASHRLLAALQTACSGVWEWCPDDHFVTLCERAADWLGLGPHAADLSLEACLERIHPDDRQTLEQAVKAGLTPRASFDVEEVELRVRAADGHYRWIIVAAATLPAMEKGEYARVCGCIRDVTLHRQLEQLDVRQQELMSLVAEVQQAFLVDQSLVAACDRLFEPLLAITDSRLGFIGILRNTEDGSQYLEVPSISNISWDDASRAWYASHRYEGQSLRFHSLNNLFGHVVTHNTVVCTDTVSRHPASRGQPHGHPAINNFLGIPLRFNGEAVGMIAVGNRDGGYSKEQIELLAPFATVLGTMIRARQLEEQRAQAEAALLREATHDALTGLANRKLFFSMADSLFEQALRYGQRVSLAVMDIDFFKSVNDKYGHQAGDKVLQLFAQTLSDAVRRSDVHARVGGEEFAVLLTQTSETNALDVLERFRLSLQASCIQLDDDIEIGITVSIGYCDFFDGLHDVDHWFNLADRALYLAKAQGRNRVVRWTPDQAGR</sequence>
<dbReference type="AlphaFoldDB" id="A0A2P4ESH3"/>
<dbReference type="Pfam" id="PF13185">
    <property type="entry name" value="GAF_2"/>
    <property type="match status" value="1"/>
</dbReference>
<dbReference type="SUPFAM" id="SSF55785">
    <property type="entry name" value="PYP-like sensor domain (PAS domain)"/>
    <property type="match status" value="1"/>
</dbReference>
<dbReference type="SUPFAM" id="SSF55781">
    <property type="entry name" value="GAF domain-like"/>
    <property type="match status" value="1"/>
</dbReference>
<evidence type="ECO:0000259" key="6">
    <source>
        <dbReference type="PROSITE" id="PS50887"/>
    </source>
</evidence>
<dbReference type="Proteomes" id="UP000243451">
    <property type="component" value="Unassembled WGS sequence"/>
</dbReference>
<dbReference type="InterPro" id="IPR013655">
    <property type="entry name" value="PAS_fold_3"/>
</dbReference>
<dbReference type="GO" id="GO:0005886">
    <property type="term" value="C:plasma membrane"/>
    <property type="evidence" value="ECO:0007669"/>
    <property type="project" value="UniProtKB-SubCell"/>
</dbReference>
<proteinExistence type="predicted"/>
<evidence type="ECO:0000313" key="8">
    <source>
        <dbReference type="Proteomes" id="UP000243451"/>
    </source>
</evidence>
<dbReference type="InterPro" id="IPR000160">
    <property type="entry name" value="GGDEF_dom"/>
</dbReference>
<dbReference type="Gene3D" id="3.30.450.40">
    <property type="match status" value="1"/>
</dbReference>
<protein>
    <recommendedName>
        <fullName evidence="3">diguanylate cyclase</fullName>
        <ecNumber evidence="3">2.7.7.65</ecNumber>
    </recommendedName>
</protein>
<dbReference type="Gene3D" id="3.30.70.270">
    <property type="match status" value="1"/>
</dbReference>
<comment type="caution">
    <text evidence="7">The sequence shown here is derived from an EMBL/GenBank/DDBJ whole genome shotgun (WGS) entry which is preliminary data.</text>
</comment>
<dbReference type="PANTHER" id="PTHR45138:SF9">
    <property type="entry name" value="DIGUANYLATE CYCLASE DGCM-RELATED"/>
    <property type="match status" value="1"/>
</dbReference>
<dbReference type="SMART" id="SM00065">
    <property type="entry name" value="GAF"/>
    <property type="match status" value="1"/>
</dbReference>
<dbReference type="PROSITE" id="PS50113">
    <property type="entry name" value="PAC"/>
    <property type="match status" value="1"/>
</dbReference>
<comment type="subcellular location">
    <subcellularLocation>
        <location evidence="2">Cell inner membrane</location>
    </subcellularLocation>
</comment>
<dbReference type="InterPro" id="IPR003018">
    <property type="entry name" value="GAF"/>
</dbReference>
<feature type="domain" description="PAC" evidence="5">
    <location>
        <begin position="203"/>
        <end position="256"/>
    </location>
</feature>
<dbReference type="CDD" id="cd00130">
    <property type="entry name" value="PAS"/>
    <property type="match status" value="1"/>
</dbReference>
<dbReference type="SMART" id="SM00267">
    <property type="entry name" value="GGDEF"/>
    <property type="match status" value="1"/>
</dbReference>
<dbReference type="PROSITE" id="PS50887">
    <property type="entry name" value="GGDEF"/>
    <property type="match status" value="1"/>
</dbReference>
<dbReference type="Gene3D" id="3.30.450.20">
    <property type="entry name" value="PAS domain"/>
    <property type="match status" value="1"/>
</dbReference>
<name>A0A2P4ESH3_9GAMM</name>
<dbReference type="EMBL" id="PPSK01000016">
    <property type="protein sequence ID" value="POB01975.1"/>
    <property type="molecule type" value="Genomic_DNA"/>
</dbReference>
<evidence type="ECO:0000256" key="1">
    <source>
        <dbReference type="ARBA" id="ARBA00001946"/>
    </source>
</evidence>
<dbReference type="InterPro" id="IPR035965">
    <property type="entry name" value="PAS-like_dom_sf"/>
</dbReference>
<dbReference type="CDD" id="cd01949">
    <property type="entry name" value="GGDEF"/>
    <property type="match status" value="1"/>
</dbReference>
<dbReference type="GO" id="GO:0052621">
    <property type="term" value="F:diguanylate cyclase activity"/>
    <property type="evidence" value="ECO:0007669"/>
    <property type="project" value="UniProtKB-EC"/>
</dbReference>
<gene>
    <name evidence="7" type="ORF">C1949_14800</name>
</gene>
<dbReference type="InterPro" id="IPR043128">
    <property type="entry name" value="Rev_trsase/Diguanyl_cyclase"/>
</dbReference>
<dbReference type="InterPro" id="IPR000014">
    <property type="entry name" value="PAS"/>
</dbReference>
<dbReference type="SUPFAM" id="SSF55073">
    <property type="entry name" value="Nucleotide cyclase"/>
    <property type="match status" value="1"/>
</dbReference>
<dbReference type="InterPro" id="IPR029787">
    <property type="entry name" value="Nucleotide_cyclase"/>
</dbReference>
<reference evidence="7 8" key="1">
    <citation type="submission" date="2018-01" db="EMBL/GenBank/DDBJ databases">
        <title>Draft genome of the type strain Pseudomonas oceani DSM 100277 isolated from the deep water in Okinawa trough, northwestern Pacific Ocean.</title>
        <authorList>
            <person name="Gomila M."/>
            <person name="Mulet M."/>
            <person name="Garcia-Valdes E."/>
            <person name="Lalucat J."/>
        </authorList>
    </citation>
    <scope>NUCLEOTIDE SEQUENCE [LARGE SCALE GENOMIC DNA]</scope>
    <source>
        <strain evidence="7 8">DSM 100277</strain>
    </source>
</reference>
<dbReference type="InterPro" id="IPR029016">
    <property type="entry name" value="GAF-like_dom_sf"/>
</dbReference>
<organism evidence="7 8">
    <name type="scientific">Halopseudomonas oceani</name>
    <dbReference type="NCBI Taxonomy" id="1708783"/>
    <lineage>
        <taxon>Bacteria</taxon>
        <taxon>Pseudomonadati</taxon>
        <taxon>Pseudomonadota</taxon>
        <taxon>Gammaproteobacteria</taxon>
        <taxon>Pseudomonadales</taxon>
        <taxon>Pseudomonadaceae</taxon>
        <taxon>Halopseudomonas</taxon>
    </lineage>
</organism>
<evidence type="ECO:0000259" key="5">
    <source>
        <dbReference type="PROSITE" id="PS50113"/>
    </source>
</evidence>
<evidence type="ECO:0000256" key="3">
    <source>
        <dbReference type="ARBA" id="ARBA00012528"/>
    </source>
</evidence>
<feature type="domain" description="GGDEF" evidence="6">
    <location>
        <begin position="476"/>
        <end position="610"/>
    </location>
</feature>
<dbReference type="Pfam" id="PF00990">
    <property type="entry name" value="GGDEF"/>
    <property type="match status" value="1"/>
</dbReference>
<dbReference type="PANTHER" id="PTHR45138">
    <property type="entry name" value="REGULATORY COMPONENTS OF SENSORY TRANSDUCTION SYSTEM"/>
    <property type="match status" value="1"/>
</dbReference>
<evidence type="ECO:0000313" key="7">
    <source>
        <dbReference type="EMBL" id="POB01975.1"/>
    </source>
</evidence>
<dbReference type="EC" id="2.7.7.65" evidence="3"/>
<dbReference type="InterPro" id="IPR000700">
    <property type="entry name" value="PAS-assoc_C"/>
</dbReference>
<keyword evidence="8" id="KW-1185">Reference proteome</keyword>
<evidence type="ECO:0000256" key="2">
    <source>
        <dbReference type="ARBA" id="ARBA00004533"/>
    </source>
</evidence>
<comment type="cofactor">
    <cofactor evidence="1">
        <name>Mg(2+)</name>
        <dbReference type="ChEBI" id="CHEBI:18420"/>
    </cofactor>
</comment>
<dbReference type="OrthoDB" id="9765776at2"/>
<dbReference type="InterPro" id="IPR050469">
    <property type="entry name" value="Diguanylate_Cyclase"/>
</dbReference>
<dbReference type="Pfam" id="PF08447">
    <property type="entry name" value="PAS_3"/>
    <property type="match status" value="1"/>
</dbReference>
<dbReference type="FunFam" id="3.30.70.270:FF:000001">
    <property type="entry name" value="Diguanylate cyclase domain protein"/>
    <property type="match status" value="1"/>
</dbReference>